<dbReference type="InterPro" id="IPR005182">
    <property type="entry name" value="YdbS-like_PH"/>
</dbReference>
<dbReference type="PANTHER" id="PTHR34473:SF3">
    <property type="entry name" value="TRANSMEMBRANE PROTEIN-RELATED"/>
    <property type="match status" value="1"/>
</dbReference>
<evidence type="ECO:0000259" key="2">
    <source>
        <dbReference type="Pfam" id="PF03703"/>
    </source>
</evidence>
<comment type="caution">
    <text evidence="3">The sequence shown here is derived from an EMBL/GenBank/DDBJ whole genome shotgun (WGS) entry which is preliminary data.</text>
</comment>
<keyword evidence="4" id="KW-1185">Reference proteome</keyword>
<dbReference type="RefSeq" id="WP_126639241.1">
    <property type="nucleotide sequence ID" value="NZ_BIFH01000023.1"/>
</dbReference>
<dbReference type="AlphaFoldDB" id="A0A401YRN8"/>
<keyword evidence="1" id="KW-0472">Membrane</keyword>
<accession>A0A401YRN8</accession>
<sequence length="165" mass="18112">MKPADDALAPPDLDWRSVSEQLYRMRRALLFGVCILFAILGGGLLGWLVVWWAGAVFVLGVAGFGAWALPLIRRNQRSWRYAERADDLLIEHGVLLRRLVVVPYGRMQFVDVAAGPLERHFGIATVTLHTASASSDARVRGLPPTEAARLRDRLAALGEARSAGL</sequence>
<proteinExistence type="predicted"/>
<dbReference type="Proteomes" id="UP000286931">
    <property type="component" value="Unassembled WGS sequence"/>
</dbReference>
<keyword evidence="1" id="KW-1133">Transmembrane helix</keyword>
<feature type="transmembrane region" description="Helical" evidence="1">
    <location>
        <begin position="28"/>
        <end position="45"/>
    </location>
</feature>
<gene>
    <name evidence="3" type="ORF">EHYA_04951</name>
</gene>
<reference evidence="3 4" key="1">
    <citation type="submission" date="2018-12" db="EMBL/GenBank/DDBJ databases">
        <title>Draft genome sequence of Embleya hyalina NBRC 13850T.</title>
        <authorList>
            <person name="Komaki H."/>
            <person name="Hosoyama A."/>
            <person name="Kimura A."/>
            <person name="Ichikawa N."/>
            <person name="Tamura T."/>
        </authorList>
    </citation>
    <scope>NUCLEOTIDE SEQUENCE [LARGE SCALE GENOMIC DNA]</scope>
    <source>
        <strain evidence="3 4">NBRC 13850</strain>
    </source>
</reference>
<dbReference type="OrthoDB" id="7364633at2"/>
<dbReference type="EMBL" id="BIFH01000023">
    <property type="protein sequence ID" value="GCD97259.1"/>
    <property type="molecule type" value="Genomic_DNA"/>
</dbReference>
<protein>
    <submittedName>
        <fullName evidence="3">Membrane protein</fullName>
    </submittedName>
</protein>
<name>A0A401YRN8_9ACTN</name>
<dbReference type="Pfam" id="PF03703">
    <property type="entry name" value="bPH_2"/>
    <property type="match status" value="1"/>
</dbReference>
<organism evidence="3 4">
    <name type="scientific">Embleya hyalina</name>
    <dbReference type="NCBI Taxonomy" id="516124"/>
    <lineage>
        <taxon>Bacteria</taxon>
        <taxon>Bacillati</taxon>
        <taxon>Actinomycetota</taxon>
        <taxon>Actinomycetes</taxon>
        <taxon>Kitasatosporales</taxon>
        <taxon>Streptomycetaceae</taxon>
        <taxon>Embleya</taxon>
    </lineage>
</organism>
<feature type="domain" description="YdbS-like PH" evidence="2">
    <location>
        <begin position="77"/>
        <end position="154"/>
    </location>
</feature>
<evidence type="ECO:0000313" key="4">
    <source>
        <dbReference type="Proteomes" id="UP000286931"/>
    </source>
</evidence>
<feature type="transmembrane region" description="Helical" evidence="1">
    <location>
        <begin position="51"/>
        <end position="72"/>
    </location>
</feature>
<dbReference type="PANTHER" id="PTHR34473">
    <property type="entry name" value="UPF0699 TRANSMEMBRANE PROTEIN YDBS"/>
    <property type="match status" value="1"/>
</dbReference>
<evidence type="ECO:0000256" key="1">
    <source>
        <dbReference type="SAM" id="Phobius"/>
    </source>
</evidence>
<keyword evidence="1" id="KW-0812">Transmembrane</keyword>
<evidence type="ECO:0000313" key="3">
    <source>
        <dbReference type="EMBL" id="GCD97259.1"/>
    </source>
</evidence>